<gene>
    <name evidence="7" type="ORF">IF202_11635</name>
</gene>
<sequence>MLLFSIALIIGLVLLVISSDKFIENAALVAEKLNVSPMIIGITLVALGTSAPEMVVSAIAAFDNAPEIAVGNVLGSNIANIALVFGITLLFSSIPIAKGLSTKEVPLVLAITALTGFLLYDQNLSAWDGIILIIAFIIVLSLLLSGNKDLASEIEDELPEDNGSSVMKSLVIAAIGLAVLIGSSKLLVWGAIGIATALGVSELVIGLTIVAIGTSLPELAASVSSVRKGHHDIAIGNILGSNIFNLATVLPLPALIAPGLINENVVSRDYPWVLGLTIALALAVYVFKKAKNNSIPRWIGLPLLTSYGVYLFIVSTSGSV</sequence>
<comment type="caution">
    <text evidence="7">The sequence shown here is derived from an EMBL/GenBank/DDBJ whole genome shotgun (WGS) entry which is preliminary data.</text>
</comment>
<dbReference type="InterPro" id="IPR004481">
    <property type="entry name" value="K/Na/Ca-exchanger"/>
</dbReference>
<dbReference type="PANTHER" id="PTHR10846:SF8">
    <property type="entry name" value="INNER MEMBRANE PROTEIN YRBG"/>
    <property type="match status" value="1"/>
</dbReference>
<dbReference type="NCBIfam" id="TIGR00367">
    <property type="entry name" value="calcium/sodium antiporter"/>
    <property type="match status" value="1"/>
</dbReference>
<feature type="domain" description="Sodium/calcium exchanger membrane region" evidence="6">
    <location>
        <begin position="6"/>
        <end position="143"/>
    </location>
</feature>
<dbReference type="Gene3D" id="1.20.1420.30">
    <property type="entry name" value="NCX, central ion-binding region"/>
    <property type="match status" value="1"/>
</dbReference>
<protein>
    <submittedName>
        <fullName evidence="7">Calcium/sodium antiporter</fullName>
    </submittedName>
</protein>
<evidence type="ECO:0000256" key="5">
    <source>
        <dbReference type="SAM" id="Phobius"/>
    </source>
</evidence>
<comment type="subcellular location">
    <subcellularLocation>
        <location evidence="1">Membrane</location>
        <topology evidence="1">Multi-pass membrane protein</topology>
    </subcellularLocation>
</comment>
<evidence type="ECO:0000256" key="1">
    <source>
        <dbReference type="ARBA" id="ARBA00004141"/>
    </source>
</evidence>
<name>A0ABR8P074_9GAMM</name>
<accession>A0ABR8P074</accession>
<evidence type="ECO:0000259" key="6">
    <source>
        <dbReference type="Pfam" id="PF01699"/>
    </source>
</evidence>
<dbReference type="Proteomes" id="UP000604161">
    <property type="component" value="Unassembled WGS sequence"/>
</dbReference>
<evidence type="ECO:0000256" key="4">
    <source>
        <dbReference type="ARBA" id="ARBA00023136"/>
    </source>
</evidence>
<keyword evidence="3 5" id="KW-1133">Transmembrane helix</keyword>
<evidence type="ECO:0000256" key="3">
    <source>
        <dbReference type="ARBA" id="ARBA00022989"/>
    </source>
</evidence>
<feature type="transmembrane region" description="Helical" evidence="5">
    <location>
        <begin position="299"/>
        <end position="318"/>
    </location>
</feature>
<dbReference type="PANTHER" id="PTHR10846">
    <property type="entry name" value="SODIUM/POTASSIUM/CALCIUM EXCHANGER"/>
    <property type="match status" value="1"/>
</dbReference>
<evidence type="ECO:0000313" key="7">
    <source>
        <dbReference type="EMBL" id="MBD5771704.1"/>
    </source>
</evidence>
<dbReference type="InterPro" id="IPR004837">
    <property type="entry name" value="NaCa_Exmemb"/>
</dbReference>
<feature type="transmembrane region" description="Helical" evidence="5">
    <location>
        <begin position="233"/>
        <end position="258"/>
    </location>
</feature>
<evidence type="ECO:0000313" key="8">
    <source>
        <dbReference type="Proteomes" id="UP000604161"/>
    </source>
</evidence>
<dbReference type="EMBL" id="JACYFC010000003">
    <property type="protein sequence ID" value="MBD5771704.1"/>
    <property type="molecule type" value="Genomic_DNA"/>
</dbReference>
<dbReference type="Pfam" id="PF01699">
    <property type="entry name" value="Na_Ca_ex"/>
    <property type="match status" value="2"/>
</dbReference>
<organism evidence="7 8">
    <name type="scientific">Marinomonas colpomeniae</name>
    <dbReference type="NCBI Taxonomy" id="2774408"/>
    <lineage>
        <taxon>Bacteria</taxon>
        <taxon>Pseudomonadati</taxon>
        <taxon>Pseudomonadota</taxon>
        <taxon>Gammaproteobacteria</taxon>
        <taxon>Oceanospirillales</taxon>
        <taxon>Oceanospirillaceae</taxon>
        <taxon>Marinomonas</taxon>
    </lineage>
</organism>
<keyword evidence="4 5" id="KW-0472">Membrane</keyword>
<feature type="transmembrane region" description="Helical" evidence="5">
    <location>
        <begin position="126"/>
        <end position="144"/>
    </location>
</feature>
<proteinExistence type="predicted"/>
<evidence type="ECO:0000256" key="2">
    <source>
        <dbReference type="ARBA" id="ARBA00022692"/>
    </source>
</evidence>
<feature type="transmembrane region" description="Helical" evidence="5">
    <location>
        <begin position="78"/>
        <end position="97"/>
    </location>
</feature>
<keyword evidence="2 5" id="KW-0812">Transmembrane</keyword>
<feature type="domain" description="Sodium/calcium exchanger membrane region" evidence="6">
    <location>
        <begin position="169"/>
        <end position="314"/>
    </location>
</feature>
<dbReference type="InterPro" id="IPR044880">
    <property type="entry name" value="NCX_ion-bd_dom_sf"/>
</dbReference>
<keyword evidence="8" id="KW-1185">Reference proteome</keyword>
<feature type="transmembrane region" description="Helical" evidence="5">
    <location>
        <begin position="270"/>
        <end position="287"/>
    </location>
</feature>
<reference evidence="7 8" key="1">
    <citation type="submission" date="2020-09" db="EMBL/GenBank/DDBJ databases">
        <title>Marinomonas sp. nov., isolated from the cysticercosis algae of Qingdao, China.</title>
        <authorList>
            <person name="Sun X."/>
        </authorList>
    </citation>
    <scope>NUCLEOTIDE SEQUENCE [LARGE SCALE GENOMIC DNA]</scope>
    <source>
        <strain evidence="7 8">SM2066</strain>
    </source>
</reference>